<feature type="signal peptide" evidence="9">
    <location>
        <begin position="1"/>
        <end position="19"/>
    </location>
</feature>
<evidence type="ECO:0000313" key="11">
    <source>
        <dbReference type="EMBL" id="AGH60651.1"/>
    </source>
</evidence>
<dbReference type="Pfam" id="PF13206">
    <property type="entry name" value="VSG_B"/>
    <property type="match status" value="1"/>
</dbReference>
<dbReference type="InterPro" id="IPR025932">
    <property type="entry name" value="Trypano_VSG_B_N_dom"/>
</dbReference>
<dbReference type="EMBL" id="KC613220">
    <property type="protein sequence ID" value="AGH60651.1"/>
    <property type="molecule type" value="Genomic_DNA"/>
</dbReference>
<keyword evidence="6" id="KW-0472">Membrane</keyword>
<keyword evidence="7" id="KW-0325">Glycoprotein</keyword>
<evidence type="ECO:0000256" key="2">
    <source>
        <dbReference type="ARBA" id="ARBA00004609"/>
    </source>
</evidence>
<evidence type="ECO:0000256" key="7">
    <source>
        <dbReference type="ARBA" id="ARBA00023180"/>
    </source>
</evidence>
<comment type="subcellular location">
    <subcellularLocation>
        <location evidence="2">Cell membrane</location>
        <topology evidence="2">Lipid-anchor</topology>
        <topology evidence="2">GPI-anchor</topology>
    </subcellularLocation>
</comment>
<evidence type="ECO:0000259" key="10">
    <source>
        <dbReference type="Pfam" id="PF13206"/>
    </source>
</evidence>
<sequence>MHAAIWVVFAVTFAKRAEANSAASENNAAFAALCGPIRLATSTPRNLHAKDEENSIIAAIAAINLTVADDTFTSKIERDKTWRTAPEEYTKARPGWDKYHDTWAAAKKEITGDNKQKYTNWRSFKGNKAAQAQVSHIAEEAFAINSELETLRAKLTDAPVAAALTKAIHGEAGAATKSFMLNFGASLANRAKRCSQTSWAGEDPKSGTPLLLDAICLCTTGSTSSADGGKACCDKCEETSTADKSAVAATADFQAKWAKLTTACDGLAPKPPLSKQAASQAAAAAVLVALTNKTSSSKSGSEWRRERWKN</sequence>
<evidence type="ECO:0000256" key="9">
    <source>
        <dbReference type="SAM" id="SignalP"/>
    </source>
</evidence>
<evidence type="ECO:0000256" key="3">
    <source>
        <dbReference type="ARBA" id="ARBA00022475"/>
    </source>
</evidence>
<keyword evidence="5 9" id="KW-0732">Signal</keyword>
<proteinExistence type="predicted"/>
<feature type="domain" description="Trypanosome variant surface glycoprotein B-type N-terminal" evidence="10">
    <location>
        <begin position="9"/>
        <end position="293"/>
    </location>
</feature>
<evidence type="ECO:0000256" key="1">
    <source>
        <dbReference type="ARBA" id="ARBA00002523"/>
    </source>
</evidence>
<evidence type="ECO:0000256" key="8">
    <source>
        <dbReference type="ARBA" id="ARBA00023288"/>
    </source>
</evidence>
<evidence type="ECO:0000256" key="4">
    <source>
        <dbReference type="ARBA" id="ARBA00022622"/>
    </source>
</evidence>
<feature type="chain" id="PRO_5004058650" evidence="9">
    <location>
        <begin position="20"/>
        <end position="310"/>
    </location>
</feature>
<protein>
    <submittedName>
        <fullName evidence="11">Variant surface glycoprotein 1739</fullName>
    </submittedName>
</protein>
<evidence type="ECO:0000256" key="6">
    <source>
        <dbReference type="ARBA" id="ARBA00023136"/>
    </source>
</evidence>
<dbReference type="VEuPathDB" id="TriTrypDB:Tb427_000265300"/>
<keyword evidence="3" id="KW-1003">Cell membrane</keyword>
<keyword evidence="8" id="KW-0449">Lipoprotein</keyword>
<dbReference type="AlphaFoldDB" id="M4SZ66"/>
<reference evidence="11" key="1">
    <citation type="submission" date="2013-02" db="EMBL/GenBank/DDBJ databases">
        <authorList>
            <person name="Cross G.A.M."/>
            <person name="Kim H.-S."/>
            <person name="Wickstead B."/>
        </authorList>
    </citation>
    <scope>NUCLEOTIDE SEQUENCE</scope>
    <source>
        <strain evidence="11">Lister 427</strain>
    </source>
</reference>
<reference evidence="11" key="2">
    <citation type="journal article" date="2014" name="Mol. Biochem. Parasitol.">
        <title>Capturing the variant surface glycoprotein repertoire (the VSGnome) of Trypanosoma brucei Lister 427.</title>
        <authorList>
            <person name="Cross G.A."/>
            <person name="Kim H.S."/>
            <person name="Wickstead B."/>
        </authorList>
    </citation>
    <scope>NUCLEOTIDE SEQUENCE</scope>
    <source>
        <strain evidence="11">Lister 427</strain>
    </source>
</reference>
<name>M4SZ66_9TRYP</name>
<accession>M4SZ66</accession>
<dbReference type="GO" id="GO:0098552">
    <property type="term" value="C:side of membrane"/>
    <property type="evidence" value="ECO:0007669"/>
    <property type="project" value="UniProtKB-KW"/>
</dbReference>
<evidence type="ECO:0000256" key="5">
    <source>
        <dbReference type="ARBA" id="ARBA00022729"/>
    </source>
</evidence>
<keyword evidence="4" id="KW-0336">GPI-anchor</keyword>
<organism evidence="11">
    <name type="scientific">Trypanosoma brucei</name>
    <dbReference type="NCBI Taxonomy" id="5691"/>
    <lineage>
        <taxon>Eukaryota</taxon>
        <taxon>Discoba</taxon>
        <taxon>Euglenozoa</taxon>
        <taxon>Kinetoplastea</taxon>
        <taxon>Metakinetoplastina</taxon>
        <taxon>Trypanosomatida</taxon>
        <taxon>Trypanosomatidae</taxon>
        <taxon>Trypanosoma</taxon>
    </lineage>
</organism>
<dbReference type="GO" id="GO:0005886">
    <property type="term" value="C:plasma membrane"/>
    <property type="evidence" value="ECO:0007669"/>
    <property type="project" value="UniProtKB-SubCell"/>
</dbReference>
<comment type="function">
    <text evidence="1">VSG forms a coat on the surface of the parasite. The trypanosome evades the immune response of the host by expressing a series of antigenically distinct VSGs from an estimated 1000 VSG genes.</text>
</comment>